<feature type="domain" description="Major facilitator superfamily (MFS) profile" evidence="5">
    <location>
        <begin position="1"/>
        <end position="392"/>
    </location>
</feature>
<dbReference type="GO" id="GO:0022857">
    <property type="term" value="F:transmembrane transporter activity"/>
    <property type="evidence" value="ECO:0007669"/>
    <property type="project" value="InterPro"/>
</dbReference>
<sequence length="400" mass="42138">MVLWASIGTSCCAISVILINTGIFMRPLQAQFAWNRSEVSAALSIAALVLAIANPIIGGLIDRLGTRLVVASSFGLYGVATLLAPTIITKFGLPGLYASFALITFFGAGSTITGFIGLLSGWFSDDLLRSRGVALGCCSSGVVLGAAISGPLLITVNTHFGWEYGFYALALLPLGIGLPVSAMLIREAPLARTEAESGAALDGMTLREASRTSTFWLLLAIVLLISTTLQGLAIHVAPFLSDIGVGPEMLALVVMVNFLVAIPARLFSGFLFDRYFAPHVAIVVFIIPLIGAGLMATYPILGVAILGSFLLAIGQGAESDLIGFLVSRYFGVRHAGRIFGAVYGVFSIGIAAGPYLVGRAYDAYSSYRLSFLLALVGLFVLCILLALLPRYRQSHDGFAN</sequence>
<feature type="transmembrane region" description="Helical" evidence="4">
    <location>
        <begin position="249"/>
        <end position="268"/>
    </location>
</feature>
<dbReference type="RefSeq" id="WP_185684845.1">
    <property type="nucleotide sequence ID" value="NZ_JACLAU010000049.1"/>
</dbReference>
<evidence type="ECO:0000313" key="6">
    <source>
        <dbReference type="EMBL" id="MBC2653469.1"/>
    </source>
</evidence>
<evidence type="ECO:0000313" key="7">
    <source>
        <dbReference type="Proteomes" id="UP000520156"/>
    </source>
</evidence>
<keyword evidence="3 4" id="KW-0472">Membrane</keyword>
<feature type="transmembrane region" description="Helical" evidence="4">
    <location>
        <begin position="338"/>
        <end position="357"/>
    </location>
</feature>
<feature type="transmembrane region" description="Helical" evidence="4">
    <location>
        <begin position="133"/>
        <end position="154"/>
    </location>
</feature>
<comment type="caution">
    <text evidence="6">The sequence shown here is derived from an EMBL/GenBank/DDBJ whole genome shotgun (WGS) entry which is preliminary data.</text>
</comment>
<feature type="transmembrane region" description="Helical" evidence="4">
    <location>
        <begin position="40"/>
        <end position="61"/>
    </location>
</feature>
<evidence type="ECO:0000256" key="1">
    <source>
        <dbReference type="ARBA" id="ARBA00022692"/>
    </source>
</evidence>
<feature type="transmembrane region" description="Helical" evidence="4">
    <location>
        <begin position="275"/>
        <end position="294"/>
    </location>
</feature>
<dbReference type="InterPro" id="IPR036259">
    <property type="entry name" value="MFS_trans_sf"/>
</dbReference>
<feature type="transmembrane region" description="Helical" evidence="4">
    <location>
        <begin position="369"/>
        <end position="388"/>
    </location>
</feature>
<dbReference type="EMBL" id="JACLAU010000049">
    <property type="protein sequence ID" value="MBC2653469.1"/>
    <property type="molecule type" value="Genomic_DNA"/>
</dbReference>
<dbReference type="InterPro" id="IPR020846">
    <property type="entry name" value="MFS_dom"/>
</dbReference>
<dbReference type="AlphaFoldDB" id="A0A7X1FB29"/>
<proteinExistence type="predicted"/>
<organism evidence="6 7">
    <name type="scientific">Novosphingobium aerophilum</name>
    <dbReference type="NCBI Taxonomy" id="2839843"/>
    <lineage>
        <taxon>Bacteria</taxon>
        <taxon>Pseudomonadati</taxon>
        <taxon>Pseudomonadota</taxon>
        <taxon>Alphaproteobacteria</taxon>
        <taxon>Sphingomonadales</taxon>
        <taxon>Sphingomonadaceae</taxon>
        <taxon>Novosphingobium</taxon>
    </lineage>
</organism>
<dbReference type="Gene3D" id="1.20.1250.20">
    <property type="entry name" value="MFS general substrate transporter like domains"/>
    <property type="match status" value="2"/>
</dbReference>
<feature type="transmembrane region" description="Helical" evidence="4">
    <location>
        <begin position="68"/>
        <end position="88"/>
    </location>
</feature>
<dbReference type="SUPFAM" id="SSF103473">
    <property type="entry name" value="MFS general substrate transporter"/>
    <property type="match status" value="1"/>
</dbReference>
<protein>
    <submittedName>
        <fullName evidence="6">MFS transporter</fullName>
    </submittedName>
</protein>
<dbReference type="InterPro" id="IPR011701">
    <property type="entry name" value="MFS"/>
</dbReference>
<feature type="transmembrane region" description="Helical" evidence="4">
    <location>
        <begin position="166"/>
        <end position="185"/>
    </location>
</feature>
<dbReference type="Proteomes" id="UP000520156">
    <property type="component" value="Unassembled WGS sequence"/>
</dbReference>
<evidence type="ECO:0000256" key="2">
    <source>
        <dbReference type="ARBA" id="ARBA00022989"/>
    </source>
</evidence>
<feature type="transmembrane region" description="Helical" evidence="4">
    <location>
        <begin position="100"/>
        <end position="121"/>
    </location>
</feature>
<keyword evidence="7" id="KW-1185">Reference proteome</keyword>
<reference evidence="6 7" key="1">
    <citation type="submission" date="2020-08" db="EMBL/GenBank/DDBJ databases">
        <title>The genome sequence of Novosphingobium flavum 4Y4.</title>
        <authorList>
            <person name="Liu Y."/>
        </authorList>
    </citation>
    <scope>NUCLEOTIDE SEQUENCE [LARGE SCALE GENOMIC DNA]</scope>
    <source>
        <strain evidence="6 7">4Y4</strain>
    </source>
</reference>
<name>A0A7X1FB29_9SPHN</name>
<accession>A0A7X1FB29</accession>
<feature type="transmembrane region" description="Helical" evidence="4">
    <location>
        <begin position="214"/>
        <end position="237"/>
    </location>
</feature>
<dbReference type="PROSITE" id="PS50850">
    <property type="entry name" value="MFS"/>
    <property type="match status" value="1"/>
</dbReference>
<evidence type="ECO:0000256" key="3">
    <source>
        <dbReference type="ARBA" id="ARBA00023136"/>
    </source>
</evidence>
<keyword evidence="2 4" id="KW-1133">Transmembrane helix</keyword>
<dbReference type="InterPro" id="IPR050327">
    <property type="entry name" value="Proton-linked_MCT"/>
</dbReference>
<gene>
    <name evidence="6" type="ORF">H7F49_17425</name>
</gene>
<dbReference type="PANTHER" id="PTHR11360">
    <property type="entry name" value="MONOCARBOXYLATE TRANSPORTER"/>
    <property type="match status" value="1"/>
</dbReference>
<dbReference type="Pfam" id="PF07690">
    <property type="entry name" value="MFS_1"/>
    <property type="match status" value="1"/>
</dbReference>
<dbReference type="PANTHER" id="PTHR11360:SF284">
    <property type="entry name" value="EG:103B4.3 PROTEIN-RELATED"/>
    <property type="match status" value="1"/>
</dbReference>
<evidence type="ECO:0000256" key="4">
    <source>
        <dbReference type="SAM" id="Phobius"/>
    </source>
</evidence>
<evidence type="ECO:0000259" key="5">
    <source>
        <dbReference type="PROSITE" id="PS50850"/>
    </source>
</evidence>
<keyword evidence="1 4" id="KW-0812">Transmembrane</keyword>